<feature type="signal peptide" evidence="1">
    <location>
        <begin position="1"/>
        <end position="18"/>
    </location>
</feature>
<dbReference type="Gramene" id="AET4Gv20553900.1">
    <property type="protein sequence ID" value="AET4Gv20553900.1"/>
    <property type="gene ID" value="AET4Gv20553900"/>
</dbReference>
<evidence type="ECO:0000256" key="1">
    <source>
        <dbReference type="SAM" id="SignalP"/>
    </source>
</evidence>
<accession>A0A453IGN4</accession>
<reference evidence="2" key="3">
    <citation type="journal article" date="2017" name="Nature">
        <title>Genome sequence of the progenitor of the wheat D genome Aegilops tauschii.</title>
        <authorList>
            <person name="Luo M.C."/>
            <person name="Gu Y.Q."/>
            <person name="Puiu D."/>
            <person name="Wang H."/>
            <person name="Twardziok S.O."/>
            <person name="Deal K.R."/>
            <person name="Huo N."/>
            <person name="Zhu T."/>
            <person name="Wang L."/>
            <person name="Wang Y."/>
            <person name="McGuire P.E."/>
            <person name="Liu S."/>
            <person name="Long H."/>
            <person name="Ramasamy R.K."/>
            <person name="Rodriguez J.C."/>
            <person name="Van S.L."/>
            <person name="Yuan L."/>
            <person name="Wang Z."/>
            <person name="Xia Z."/>
            <person name="Xiao L."/>
            <person name="Anderson O.D."/>
            <person name="Ouyang S."/>
            <person name="Liang Y."/>
            <person name="Zimin A.V."/>
            <person name="Pertea G."/>
            <person name="Qi P."/>
            <person name="Bennetzen J.L."/>
            <person name="Dai X."/>
            <person name="Dawson M.W."/>
            <person name="Muller H.G."/>
            <person name="Kugler K."/>
            <person name="Rivarola-Duarte L."/>
            <person name="Spannagl M."/>
            <person name="Mayer K.F.X."/>
            <person name="Lu F.H."/>
            <person name="Bevan M.W."/>
            <person name="Leroy P."/>
            <person name="Li P."/>
            <person name="You F.M."/>
            <person name="Sun Q."/>
            <person name="Liu Z."/>
            <person name="Lyons E."/>
            <person name="Wicker T."/>
            <person name="Salzberg S.L."/>
            <person name="Devos K.M."/>
            <person name="Dvorak J."/>
        </authorList>
    </citation>
    <scope>NUCLEOTIDE SEQUENCE [LARGE SCALE GENOMIC DNA]</scope>
    <source>
        <strain evidence="2">cv. AL8/78</strain>
    </source>
</reference>
<dbReference type="Proteomes" id="UP000015105">
    <property type="component" value="Chromosome 4D"/>
</dbReference>
<proteinExistence type="predicted"/>
<evidence type="ECO:0000313" key="2">
    <source>
        <dbReference type="EnsemblPlants" id="AET4Gv20553900.1"/>
    </source>
</evidence>
<reference evidence="3" key="1">
    <citation type="journal article" date="2014" name="Science">
        <title>Ancient hybridizations among the ancestral genomes of bread wheat.</title>
        <authorList>
            <consortium name="International Wheat Genome Sequencing Consortium,"/>
            <person name="Marcussen T."/>
            <person name="Sandve S.R."/>
            <person name="Heier L."/>
            <person name="Spannagl M."/>
            <person name="Pfeifer M."/>
            <person name="Jakobsen K.S."/>
            <person name="Wulff B.B."/>
            <person name="Steuernagel B."/>
            <person name="Mayer K.F."/>
            <person name="Olsen O.A."/>
        </authorList>
    </citation>
    <scope>NUCLEOTIDE SEQUENCE [LARGE SCALE GENOMIC DNA]</scope>
    <source>
        <strain evidence="3">cv. AL8/78</strain>
    </source>
</reference>
<name>A0A453IGN4_AEGTS</name>
<sequence>PCLLILLLLSPGHNSLLAADQFLLVVLLGEFLEAGLDPGAPAEAQHQVQRGLLLDVVVGQGAAIIQLLPREDEALLVRRDAFLVLDLGLDVVDGVAALHLEGDGLPRQRLHEDLH</sequence>
<reference evidence="3" key="2">
    <citation type="journal article" date="2017" name="Nat. Plants">
        <title>The Aegilops tauschii genome reveals multiple impacts of transposons.</title>
        <authorList>
            <person name="Zhao G."/>
            <person name="Zou C."/>
            <person name="Li K."/>
            <person name="Wang K."/>
            <person name="Li T."/>
            <person name="Gao L."/>
            <person name="Zhang X."/>
            <person name="Wang H."/>
            <person name="Yang Z."/>
            <person name="Liu X."/>
            <person name="Jiang W."/>
            <person name="Mao L."/>
            <person name="Kong X."/>
            <person name="Jiao Y."/>
            <person name="Jia J."/>
        </authorList>
    </citation>
    <scope>NUCLEOTIDE SEQUENCE [LARGE SCALE GENOMIC DNA]</scope>
    <source>
        <strain evidence="3">cv. AL8/78</strain>
    </source>
</reference>
<protein>
    <submittedName>
        <fullName evidence="2">Uncharacterized protein</fullName>
    </submittedName>
</protein>
<dbReference type="AlphaFoldDB" id="A0A453IGN4"/>
<organism evidence="2 3">
    <name type="scientific">Aegilops tauschii subsp. strangulata</name>
    <name type="common">Goatgrass</name>
    <dbReference type="NCBI Taxonomy" id="200361"/>
    <lineage>
        <taxon>Eukaryota</taxon>
        <taxon>Viridiplantae</taxon>
        <taxon>Streptophyta</taxon>
        <taxon>Embryophyta</taxon>
        <taxon>Tracheophyta</taxon>
        <taxon>Spermatophyta</taxon>
        <taxon>Magnoliopsida</taxon>
        <taxon>Liliopsida</taxon>
        <taxon>Poales</taxon>
        <taxon>Poaceae</taxon>
        <taxon>BOP clade</taxon>
        <taxon>Pooideae</taxon>
        <taxon>Triticodae</taxon>
        <taxon>Triticeae</taxon>
        <taxon>Triticinae</taxon>
        <taxon>Aegilops</taxon>
    </lineage>
</organism>
<keyword evidence="1" id="KW-0732">Signal</keyword>
<feature type="chain" id="PRO_5019032633" evidence="1">
    <location>
        <begin position="19"/>
        <end position="115"/>
    </location>
</feature>
<dbReference type="EnsemblPlants" id="AET4Gv20553900.1">
    <property type="protein sequence ID" value="AET4Gv20553900.1"/>
    <property type="gene ID" value="AET4Gv20553900"/>
</dbReference>
<reference evidence="2" key="4">
    <citation type="submission" date="2019-03" db="UniProtKB">
        <authorList>
            <consortium name="EnsemblPlants"/>
        </authorList>
    </citation>
    <scope>IDENTIFICATION</scope>
</reference>
<keyword evidence="3" id="KW-1185">Reference proteome</keyword>
<evidence type="ECO:0000313" key="3">
    <source>
        <dbReference type="Proteomes" id="UP000015105"/>
    </source>
</evidence>
<reference evidence="2" key="5">
    <citation type="journal article" date="2021" name="G3 (Bethesda)">
        <title>Aegilops tauschii genome assembly Aet v5.0 features greater sequence contiguity and improved annotation.</title>
        <authorList>
            <person name="Wang L."/>
            <person name="Zhu T."/>
            <person name="Rodriguez J.C."/>
            <person name="Deal K.R."/>
            <person name="Dubcovsky J."/>
            <person name="McGuire P.E."/>
            <person name="Lux T."/>
            <person name="Spannagl M."/>
            <person name="Mayer K.F.X."/>
            <person name="Baldrich P."/>
            <person name="Meyers B.C."/>
            <person name="Huo N."/>
            <person name="Gu Y.Q."/>
            <person name="Zhou H."/>
            <person name="Devos K.M."/>
            <person name="Bennetzen J.L."/>
            <person name="Unver T."/>
            <person name="Budak H."/>
            <person name="Gulick P.J."/>
            <person name="Galiba G."/>
            <person name="Kalapos B."/>
            <person name="Nelson D.R."/>
            <person name="Li P."/>
            <person name="You F.M."/>
            <person name="Luo M.C."/>
            <person name="Dvorak J."/>
        </authorList>
    </citation>
    <scope>NUCLEOTIDE SEQUENCE [LARGE SCALE GENOMIC DNA]</scope>
    <source>
        <strain evidence="2">cv. AL8/78</strain>
    </source>
</reference>